<dbReference type="EMBL" id="CANHGI010000001">
    <property type="protein sequence ID" value="CAI5440368.1"/>
    <property type="molecule type" value="Genomic_DNA"/>
</dbReference>
<proteinExistence type="predicted"/>
<protein>
    <recommendedName>
        <fullName evidence="3">F-box domain-containing protein</fullName>
    </recommendedName>
</protein>
<dbReference type="Proteomes" id="UP001152747">
    <property type="component" value="Unassembled WGS sequence"/>
</dbReference>
<sequence length="361" mass="41631">MELHSKMKGWNDLPFEMKCEVFKYMEKNDRYQLAKCSLRCLEEVLHEEKDILTVALERIQRSRENHLILTIDNKIKLNFEQNGKLCKIQCEDEIIWKGVGNGKTMAYKFCESILAKHKNHLYSLNLSKVDFMTRDKSIDNFPELGHFTITTNNKKQLYSFLSKAENLEDLTVNFRDFGNTENTEKAKSTDNFQLAKINCLELVSNNANVALNIIDKIDIQENKHFGFASVSIIDEKLAVVDDKLMNFFKKFGSLTTNLILTNDQFMELTSSVHKLSCDAANIDPHTIVGVLERRTMHFLDLNNVHSGILEYKKRLKLVPKKEIWGEIVPNEYIFDCPSIQGTYDSSTGRLSIKAMIVLLVD</sequence>
<evidence type="ECO:0008006" key="3">
    <source>
        <dbReference type="Google" id="ProtNLM"/>
    </source>
</evidence>
<accession>A0A9P1I962</accession>
<dbReference type="AlphaFoldDB" id="A0A9P1I962"/>
<name>A0A9P1I962_9PELO</name>
<organism evidence="1 2">
    <name type="scientific">Caenorhabditis angaria</name>
    <dbReference type="NCBI Taxonomy" id="860376"/>
    <lineage>
        <taxon>Eukaryota</taxon>
        <taxon>Metazoa</taxon>
        <taxon>Ecdysozoa</taxon>
        <taxon>Nematoda</taxon>
        <taxon>Chromadorea</taxon>
        <taxon>Rhabditida</taxon>
        <taxon>Rhabditina</taxon>
        <taxon>Rhabditomorpha</taxon>
        <taxon>Rhabditoidea</taxon>
        <taxon>Rhabditidae</taxon>
        <taxon>Peloderinae</taxon>
        <taxon>Caenorhabditis</taxon>
    </lineage>
</organism>
<keyword evidence="2" id="KW-1185">Reference proteome</keyword>
<evidence type="ECO:0000313" key="2">
    <source>
        <dbReference type="Proteomes" id="UP001152747"/>
    </source>
</evidence>
<gene>
    <name evidence="1" type="ORF">CAMP_LOCUS3005</name>
</gene>
<comment type="caution">
    <text evidence="1">The sequence shown here is derived from an EMBL/GenBank/DDBJ whole genome shotgun (WGS) entry which is preliminary data.</text>
</comment>
<evidence type="ECO:0000313" key="1">
    <source>
        <dbReference type="EMBL" id="CAI5440368.1"/>
    </source>
</evidence>
<reference evidence="1" key="1">
    <citation type="submission" date="2022-11" db="EMBL/GenBank/DDBJ databases">
        <authorList>
            <person name="Kikuchi T."/>
        </authorList>
    </citation>
    <scope>NUCLEOTIDE SEQUENCE</scope>
    <source>
        <strain evidence="1">PS1010</strain>
    </source>
</reference>